<dbReference type="AlphaFoldDB" id="A0AA35PPJ7"/>
<sequence length="68" mass="7306">MVRSPTAHQHGKPKEDHARSPTLQFLPMAASPLPGVRVTLTQSSHALQECDFPDNPRGDANGTSPMGM</sequence>
<evidence type="ECO:0000313" key="3">
    <source>
        <dbReference type="Proteomes" id="UP001178461"/>
    </source>
</evidence>
<keyword evidence="3" id="KW-1185">Reference proteome</keyword>
<dbReference type="EMBL" id="OX395142">
    <property type="protein sequence ID" value="CAI5796616.1"/>
    <property type="molecule type" value="Genomic_DNA"/>
</dbReference>
<feature type="region of interest" description="Disordered" evidence="1">
    <location>
        <begin position="47"/>
        <end position="68"/>
    </location>
</feature>
<evidence type="ECO:0000256" key="1">
    <source>
        <dbReference type="SAM" id="MobiDB-lite"/>
    </source>
</evidence>
<feature type="region of interest" description="Disordered" evidence="1">
    <location>
        <begin position="1"/>
        <end position="22"/>
    </location>
</feature>
<reference evidence="2" key="1">
    <citation type="submission" date="2022-12" db="EMBL/GenBank/DDBJ databases">
        <authorList>
            <person name="Alioto T."/>
            <person name="Alioto T."/>
            <person name="Gomez Garrido J."/>
        </authorList>
    </citation>
    <scope>NUCLEOTIDE SEQUENCE</scope>
</reference>
<dbReference type="Proteomes" id="UP001178461">
    <property type="component" value="Chromosome 17"/>
</dbReference>
<protein>
    <submittedName>
        <fullName evidence="2">Uncharacterized protein</fullName>
    </submittedName>
</protein>
<evidence type="ECO:0000313" key="2">
    <source>
        <dbReference type="EMBL" id="CAI5796616.1"/>
    </source>
</evidence>
<organism evidence="2 3">
    <name type="scientific">Podarcis lilfordi</name>
    <name type="common">Lilford's wall lizard</name>
    <dbReference type="NCBI Taxonomy" id="74358"/>
    <lineage>
        <taxon>Eukaryota</taxon>
        <taxon>Metazoa</taxon>
        <taxon>Chordata</taxon>
        <taxon>Craniata</taxon>
        <taxon>Vertebrata</taxon>
        <taxon>Euteleostomi</taxon>
        <taxon>Lepidosauria</taxon>
        <taxon>Squamata</taxon>
        <taxon>Bifurcata</taxon>
        <taxon>Unidentata</taxon>
        <taxon>Episquamata</taxon>
        <taxon>Laterata</taxon>
        <taxon>Lacertibaenia</taxon>
        <taxon>Lacertidae</taxon>
        <taxon>Podarcis</taxon>
    </lineage>
</organism>
<accession>A0AA35PPJ7</accession>
<proteinExistence type="predicted"/>
<gene>
    <name evidence="2" type="ORF">PODLI_1B041139</name>
</gene>
<name>A0AA35PPJ7_9SAUR</name>